<keyword evidence="1" id="KW-0175">Coiled coil</keyword>
<evidence type="ECO:0000313" key="4">
    <source>
        <dbReference type="Proteomes" id="UP001374579"/>
    </source>
</evidence>
<dbReference type="PANTHER" id="PTHR35970:SF1">
    <property type="entry name" value="SODIUM CHANNEL AND CLATHRIN LINKER 1"/>
    <property type="match status" value="1"/>
</dbReference>
<comment type="caution">
    <text evidence="3">The sequence shown here is derived from an EMBL/GenBank/DDBJ whole genome shotgun (WGS) entry which is preliminary data.</text>
</comment>
<accession>A0AAN9G806</accession>
<feature type="region of interest" description="Disordered" evidence="2">
    <location>
        <begin position="633"/>
        <end position="697"/>
    </location>
</feature>
<evidence type="ECO:0008006" key="5">
    <source>
        <dbReference type="Google" id="ProtNLM"/>
    </source>
</evidence>
<feature type="coiled-coil region" evidence="1">
    <location>
        <begin position="127"/>
        <end position="307"/>
    </location>
</feature>
<dbReference type="AlphaFoldDB" id="A0AAN9G806"/>
<dbReference type="InterPro" id="IPR038911">
    <property type="entry name" value="SCLT1"/>
</dbReference>
<dbReference type="PANTHER" id="PTHR35970">
    <property type="entry name" value="SODIUM CHANNEL AND CLATHRIN LINKER 1"/>
    <property type="match status" value="1"/>
</dbReference>
<dbReference type="GO" id="GO:0060271">
    <property type="term" value="P:cilium assembly"/>
    <property type="evidence" value="ECO:0007669"/>
    <property type="project" value="TreeGrafter"/>
</dbReference>
<organism evidence="3 4">
    <name type="scientific">Littorina saxatilis</name>
    <dbReference type="NCBI Taxonomy" id="31220"/>
    <lineage>
        <taxon>Eukaryota</taxon>
        <taxon>Metazoa</taxon>
        <taxon>Spiralia</taxon>
        <taxon>Lophotrochozoa</taxon>
        <taxon>Mollusca</taxon>
        <taxon>Gastropoda</taxon>
        <taxon>Caenogastropoda</taxon>
        <taxon>Littorinimorpha</taxon>
        <taxon>Littorinoidea</taxon>
        <taxon>Littorinidae</taxon>
        <taxon>Littorina</taxon>
    </lineage>
</organism>
<feature type="region of interest" description="Disordered" evidence="2">
    <location>
        <begin position="103"/>
        <end position="125"/>
    </location>
</feature>
<feature type="coiled-coil region" evidence="1">
    <location>
        <begin position="54"/>
        <end position="102"/>
    </location>
</feature>
<evidence type="ECO:0000256" key="2">
    <source>
        <dbReference type="SAM" id="MobiDB-lite"/>
    </source>
</evidence>
<dbReference type="GO" id="GO:0007098">
    <property type="term" value="P:centrosome cycle"/>
    <property type="evidence" value="ECO:0007669"/>
    <property type="project" value="InterPro"/>
</dbReference>
<keyword evidence="4" id="KW-1185">Reference proteome</keyword>
<evidence type="ECO:0000313" key="3">
    <source>
        <dbReference type="EMBL" id="KAK7098014.1"/>
    </source>
</evidence>
<dbReference type="Pfam" id="PF15964">
    <property type="entry name" value="CCCAP"/>
    <property type="match status" value="1"/>
</dbReference>
<dbReference type="Proteomes" id="UP001374579">
    <property type="component" value="Unassembled WGS sequence"/>
</dbReference>
<dbReference type="EMBL" id="JBAMIC010000013">
    <property type="protein sequence ID" value="KAK7098014.1"/>
    <property type="molecule type" value="Genomic_DNA"/>
</dbReference>
<name>A0AAN9G806_9CAEN</name>
<proteinExistence type="predicted"/>
<dbReference type="GO" id="GO:0005813">
    <property type="term" value="C:centrosome"/>
    <property type="evidence" value="ECO:0007669"/>
    <property type="project" value="InterPro"/>
</dbReference>
<dbReference type="GO" id="GO:0045162">
    <property type="term" value="P:clustering of voltage-gated sodium channels"/>
    <property type="evidence" value="ECO:0007669"/>
    <property type="project" value="InterPro"/>
</dbReference>
<feature type="compositionally biased region" description="Basic and acidic residues" evidence="2">
    <location>
        <begin position="633"/>
        <end position="643"/>
    </location>
</feature>
<dbReference type="GO" id="GO:0005814">
    <property type="term" value="C:centriole"/>
    <property type="evidence" value="ECO:0007669"/>
    <property type="project" value="TreeGrafter"/>
</dbReference>
<feature type="compositionally biased region" description="Low complexity" evidence="2">
    <location>
        <begin position="111"/>
        <end position="125"/>
    </location>
</feature>
<evidence type="ECO:0000256" key="1">
    <source>
        <dbReference type="SAM" id="Coils"/>
    </source>
</evidence>
<sequence>MSSDEVDFLRDQVERLNALLGKYQEQYSLPLQEDDVDTSHRPWLTEKELVSPLMQEYDATLQQLQTEADHYKNQVLDFRQQLGELLSENDRLRQDVKDIVNQTLDGGGGSIPSSSAGQLSSSASPSAANLQHQLRLAMQEKEVCQERWREATQELDRVEAEMQAMKDSHQWRSVEKQAVDIQDQYAQSVTVLNSELETLQSDLRQVRQELADSQRQILELKKTNYALQQQLAMRNDERAENIFKEGITDSKMGEVQRIMEDLRQRAVNANREAEDMKREKSMMEARVTELTRRLGETEQRENEAIQQVRDAITMAETSVLEKDQTEIQMHHKDQEVSQLQDSLAKIINEAGARTREEVDNVRKQSNDRVIKLTEELHALELENTERQAQAERLLREKRAVESELHKISREGKLEGTRTKDTVEELSRRLSEAERTRDDLTLRVETLTQNLDKERNENQQLKESCEMRLQTIQDRLIALQQEYDNSNDDRLRHVDNINTLTKKLQQAEQEKDGVHRKFLKELALIEQDQQTKTRGFEVQLQTTEDARRTNTAELRKLLTAQQRMSARWKEECQTITHKFEGKIEELRGEMTQLKRRNDQLTSLLKESQTKTVEAERVMSEYTRNIRRMETRMLKAESHSADISKRMSRHHMKERQLESERQSLMNELSRSQRDRSQNGIPNDSLSKSALLIDDLHSSR</sequence>
<dbReference type="InterPro" id="IPR031887">
    <property type="entry name" value="SDCCAG8"/>
</dbReference>
<feature type="compositionally biased region" description="Polar residues" evidence="2">
    <location>
        <begin position="675"/>
        <end position="685"/>
    </location>
</feature>
<reference evidence="3 4" key="1">
    <citation type="submission" date="2024-02" db="EMBL/GenBank/DDBJ databases">
        <title>Chromosome-scale genome assembly of the rough periwinkle Littorina saxatilis.</title>
        <authorList>
            <person name="De Jode A."/>
            <person name="Faria R."/>
            <person name="Formenti G."/>
            <person name="Sims Y."/>
            <person name="Smith T.P."/>
            <person name="Tracey A."/>
            <person name="Wood J.M.D."/>
            <person name="Zagrodzka Z.B."/>
            <person name="Johannesson K."/>
            <person name="Butlin R.K."/>
            <person name="Leder E.H."/>
        </authorList>
    </citation>
    <scope>NUCLEOTIDE SEQUENCE [LARGE SCALE GENOMIC DNA]</scope>
    <source>
        <strain evidence="3">Snail1</strain>
        <tissue evidence="3">Muscle</tissue>
    </source>
</reference>
<protein>
    <recommendedName>
        <fullName evidence="5">Sodium channel and clathrin linker 1</fullName>
    </recommendedName>
</protein>
<feature type="coiled-coil region" evidence="1">
    <location>
        <begin position="362"/>
        <end position="516"/>
    </location>
</feature>
<gene>
    <name evidence="3" type="ORF">V1264_004906</name>
</gene>